<keyword evidence="3" id="KW-1185">Reference proteome</keyword>
<dbReference type="Gene3D" id="3.40.50.300">
    <property type="entry name" value="P-loop containing nucleotide triphosphate hydrolases"/>
    <property type="match status" value="1"/>
</dbReference>
<proteinExistence type="predicted"/>
<dbReference type="InterPro" id="IPR027417">
    <property type="entry name" value="P-loop_NTPase"/>
</dbReference>
<reference evidence="3" key="1">
    <citation type="submission" date="2016-10" db="EMBL/GenBank/DDBJ databases">
        <authorList>
            <person name="Varghese N."/>
            <person name="Submissions S."/>
        </authorList>
    </citation>
    <scope>NUCLEOTIDE SEQUENCE [LARGE SCALE GENOMIC DNA]</scope>
    <source>
        <strain evidence="3">BL9</strain>
    </source>
</reference>
<evidence type="ECO:0000313" key="2">
    <source>
        <dbReference type="EMBL" id="SCY20435.1"/>
    </source>
</evidence>
<dbReference type="AlphaFoldDB" id="A0A1G5E0K6"/>
<name>A0A1G5E0K6_9BACL</name>
<evidence type="ECO:0000313" key="3">
    <source>
        <dbReference type="Proteomes" id="UP000198538"/>
    </source>
</evidence>
<feature type="transmembrane region" description="Helical" evidence="1">
    <location>
        <begin position="6"/>
        <end position="23"/>
    </location>
</feature>
<protein>
    <submittedName>
        <fullName evidence="2">Pilus assembly protein CpaF</fullName>
    </submittedName>
</protein>
<dbReference type="STRING" id="582692.SAMN05720606_103103"/>
<dbReference type="Proteomes" id="UP000198538">
    <property type="component" value="Unassembled WGS sequence"/>
</dbReference>
<keyword evidence="1" id="KW-1133">Transmembrane helix</keyword>
<organism evidence="2 3">
    <name type="scientific">Paenibacillus polysaccharolyticus</name>
    <dbReference type="NCBI Taxonomy" id="582692"/>
    <lineage>
        <taxon>Bacteria</taxon>
        <taxon>Bacillati</taxon>
        <taxon>Bacillota</taxon>
        <taxon>Bacilli</taxon>
        <taxon>Bacillales</taxon>
        <taxon>Paenibacillaceae</taxon>
        <taxon>Paenibacillus</taxon>
    </lineage>
</organism>
<gene>
    <name evidence="2" type="ORF">SAMN05720606_103103</name>
</gene>
<dbReference type="EMBL" id="FMVM01000003">
    <property type="protein sequence ID" value="SCY20435.1"/>
    <property type="molecule type" value="Genomic_DNA"/>
</dbReference>
<keyword evidence="1" id="KW-0812">Transmembrane</keyword>
<evidence type="ECO:0000256" key="1">
    <source>
        <dbReference type="SAM" id="Phobius"/>
    </source>
</evidence>
<dbReference type="SUPFAM" id="SSF52540">
    <property type="entry name" value="P-loop containing nucleoside triphosphate hydrolases"/>
    <property type="match status" value="1"/>
</dbReference>
<keyword evidence="1" id="KW-0472">Membrane</keyword>
<sequence length="608" mass="70433">MVWNAIFITMILITGIWYVWFKYRAYMREKNERIPEQEYLTFETLIEQVKNSLHEISHSQLADAGLHEEEYRRRINQRAEMRKALKSCVSGSISDKTYVKNLISDLLTRSIGLNKSNVDEVMMFAEPERLSVQDRFEIIFYLYREQFGVDALSRMIDTYDLGKLRLEEGSEDGGSYYISDQDIQHVFDCEYRELGFREKVEIIVQRIYQQYKGFSVVDEIRDQRIDGVSGGVSGALEILPHTGNHVPASWNDLLEHAFEDEHNEQPLSGMESVWIFYKGKSIHLSFLSFGSIRELKRVCQNIYKYNYPGQLSEASGYKVNEMKDGSRVVVVRPPFAESWAFFVRKFDIPNASLEQLITGNNVQLPIELLQYLMKGSRITAVTGAQGSGKTTLLMAMVKHIYASYTLRVQEMAFELQLRRIYSRRNILSFRETEHISGQQGLDLQKKTDGTVNILGEVASDEVAAWMIQMSQVASLFTLFTHHAKTFRDLVFSLRNSLLKTGMFQHEHIAEEQVVSVINFDVHMKKDAEGHRYIERITECIPHFREAESMEERAGFTFRNVVEYRHGKYVATAPISASSIEDMQEQMTLPDAEKFGRFIGQHWGETYEH</sequence>
<accession>A0A1G5E0K6</accession>